<proteinExistence type="predicted"/>
<reference evidence="2 3" key="1">
    <citation type="journal article" date="2014" name="PLoS Genet.">
        <title>The Genome of Spironucleus salmonicida Highlights a Fish Pathogen Adapted to Fluctuating Environments.</title>
        <authorList>
            <person name="Xu F."/>
            <person name="Jerlstrom-Hultqvist J."/>
            <person name="Einarsson E."/>
            <person name="Astvaldsson A."/>
            <person name="Svard S.G."/>
            <person name="Andersson J.O."/>
        </authorList>
    </citation>
    <scope>NUCLEOTIDE SEQUENCE</scope>
    <source>
        <strain evidence="3">ATCC 50377</strain>
    </source>
</reference>
<feature type="transmembrane region" description="Helical" evidence="1">
    <location>
        <begin position="97"/>
        <end position="117"/>
    </location>
</feature>
<evidence type="ECO:0000313" key="4">
    <source>
        <dbReference type="Proteomes" id="UP000018208"/>
    </source>
</evidence>
<dbReference type="AlphaFoldDB" id="V6M272"/>
<dbReference type="VEuPathDB" id="GiardiaDB:SS50377_22622"/>
<evidence type="ECO:0000313" key="2">
    <source>
        <dbReference type="EMBL" id="EST47314.1"/>
    </source>
</evidence>
<evidence type="ECO:0000256" key="1">
    <source>
        <dbReference type="SAM" id="Phobius"/>
    </source>
</evidence>
<name>V6M272_9EUKA</name>
<organism evidence="2">
    <name type="scientific">Spironucleus salmonicida</name>
    <dbReference type="NCBI Taxonomy" id="348837"/>
    <lineage>
        <taxon>Eukaryota</taxon>
        <taxon>Metamonada</taxon>
        <taxon>Diplomonadida</taxon>
        <taxon>Hexamitidae</taxon>
        <taxon>Hexamitinae</taxon>
        <taxon>Spironucleus</taxon>
    </lineage>
</organism>
<evidence type="ECO:0000313" key="3">
    <source>
        <dbReference type="EMBL" id="KAH0575003.1"/>
    </source>
</evidence>
<dbReference type="EMBL" id="KI546044">
    <property type="protein sequence ID" value="EST47314.1"/>
    <property type="molecule type" value="Genomic_DNA"/>
</dbReference>
<keyword evidence="4" id="KW-1185">Reference proteome</keyword>
<dbReference type="Proteomes" id="UP000018208">
    <property type="component" value="Unassembled WGS sequence"/>
</dbReference>
<reference evidence="3" key="2">
    <citation type="submission" date="2020-12" db="EMBL/GenBank/DDBJ databases">
        <title>New Spironucleus salmonicida genome in near-complete chromosomes.</title>
        <authorList>
            <person name="Xu F."/>
            <person name="Kurt Z."/>
            <person name="Jimenez-Gonzalez A."/>
            <person name="Astvaldsson A."/>
            <person name="Andersson J.O."/>
            <person name="Svard S.G."/>
        </authorList>
    </citation>
    <scope>NUCLEOTIDE SEQUENCE</scope>
    <source>
        <strain evidence="3">ATCC 50377</strain>
    </source>
</reference>
<accession>V6M272</accession>
<protein>
    <submittedName>
        <fullName evidence="2">Cysteine-rich membrane protein 2</fullName>
    </submittedName>
</protein>
<gene>
    <name evidence="2" type="ORF">SS50377_12632</name>
    <name evidence="3" type="ORF">SS50377_22622</name>
</gene>
<sequence length="123" mass="13275">MTNVEVLPDLPLMSDTQPQAAPQIIMPAQLIAVQPVQGQQPLTIYDIYCKCVTPQFDSCHKCVGCCTACFPGWGLCCCICSYGADKIDKCDVCLSGIVMWLTAQFVVGYVMACIVGCKMCYGG</sequence>
<keyword evidence="1" id="KW-0472">Membrane</keyword>
<keyword evidence="1" id="KW-1133">Transmembrane helix</keyword>
<dbReference type="EMBL" id="AUWU02000003">
    <property type="protein sequence ID" value="KAH0575003.1"/>
    <property type="molecule type" value="Genomic_DNA"/>
</dbReference>
<keyword evidence="1" id="KW-0812">Transmembrane</keyword>